<dbReference type="AlphaFoldDB" id="S9VRF4"/>
<dbReference type="GO" id="GO:0010972">
    <property type="term" value="P:negative regulation of G2/M transition of mitotic cell cycle"/>
    <property type="evidence" value="ECO:0007669"/>
    <property type="project" value="EnsemblFungi"/>
</dbReference>
<feature type="region of interest" description="Disordered" evidence="2">
    <location>
        <begin position="528"/>
        <end position="574"/>
    </location>
</feature>
<dbReference type="GO" id="GO:0061497">
    <property type="term" value="C:inner plaque of mitotic spindle pole body"/>
    <property type="evidence" value="ECO:0007669"/>
    <property type="project" value="EnsemblFungi"/>
</dbReference>
<feature type="compositionally biased region" description="Basic and acidic residues" evidence="2">
    <location>
        <begin position="542"/>
        <end position="568"/>
    </location>
</feature>
<dbReference type="GO" id="GO:0035974">
    <property type="term" value="C:meiotic spindle pole body"/>
    <property type="evidence" value="ECO:0007669"/>
    <property type="project" value="EnsemblFungi"/>
</dbReference>
<dbReference type="EMBL" id="KE546993">
    <property type="protein sequence ID" value="EPY50528.1"/>
    <property type="molecule type" value="Genomic_DNA"/>
</dbReference>
<feature type="compositionally biased region" description="Polar residues" evidence="2">
    <location>
        <begin position="346"/>
        <end position="356"/>
    </location>
</feature>
<sequence length="574" mass="66190">MSDTLNTPPTYAWVWKAFSSKLAGTVSKPTLNPTNNVYVEDVNPESEEHKIPEESLRPMDALTPTKPKNTQSGILKTPGTLQIKKTVNFTDHLGDDPLNREVQPKGFRQENEENSKKTRNRFGNDLEFEFDDKYFSQPSSKQLGYKLSQVAQLEGKERNNKKWQRNEIKNLPFKHRTGEENRIDRLLGDQDIQKFESELKDSSPLPIEKERPLPEPSDTKQENMEWSKLIKDCFRDVVNNNRKMKNIIHDVLVDTSHLVNSTEVPDEADYTINLDNPLSSSGKYWKQKFNLLETAHTDLEEELEKIRERVDAIMTERQEEISFWKRRCKLLEAENVRLSRMPKTQGVVSANPQNEYTPKVKDNHPIAKGFKIPLQENSLFRSSLPEHSKEPLKFPNETFSNPLDMSHLAAEMLSHSAKKKQSNDSFFNFEEGAGPISSTPVSAASKVRQRLLHATQTPTPMPVSIRRKEPQYKSNEIEESSIPSMGFLSKNREAAKRQIARKKEDNSAKLLYGVPSSRDKPKFTLTEIHPYDQELQPKGLPRAREFTAEQKLSKERSEKARSRLEERRQRRGLV</sequence>
<dbReference type="Proteomes" id="UP000015464">
    <property type="component" value="Unassembled WGS sequence"/>
</dbReference>
<evidence type="ECO:0000313" key="5">
    <source>
        <dbReference type="Proteomes" id="UP000015464"/>
    </source>
</evidence>
<keyword evidence="5" id="KW-1185">Reference proteome</keyword>
<feature type="compositionally biased region" description="Basic and acidic residues" evidence="2">
    <location>
        <begin position="92"/>
        <end position="116"/>
    </location>
</feature>
<dbReference type="InterPro" id="IPR021589">
    <property type="entry name" value="Cut12"/>
</dbReference>
<dbReference type="OrthoDB" id="5383703at2759"/>
<feature type="region of interest" description="Disordered" evidence="2">
    <location>
        <begin position="90"/>
        <end position="121"/>
    </location>
</feature>
<dbReference type="GO" id="GO:0035591">
    <property type="term" value="F:signaling adaptor activity"/>
    <property type="evidence" value="ECO:0007669"/>
    <property type="project" value="EnsemblFungi"/>
</dbReference>
<keyword evidence="1" id="KW-0175">Coiled coil</keyword>
<accession>S9VRF4</accession>
<dbReference type="HOGENOM" id="CLU_473405_0_0_1"/>
<dbReference type="Pfam" id="PF11500">
    <property type="entry name" value="Cut12"/>
    <property type="match status" value="1"/>
</dbReference>
<evidence type="ECO:0000259" key="3">
    <source>
        <dbReference type="Pfam" id="PF11500"/>
    </source>
</evidence>
<feature type="coiled-coil region" evidence="1">
    <location>
        <begin position="289"/>
        <end position="334"/>
    </location>
</feature>
<dbReference type="GO" id="GO:0110161">
    <property type="term" value="P:positive regulation of mitotic spindle formation (spindle phase one)"/>
    <property type="evidence" value="ECO:0007669"/>
    <property type="project" value="EnsemblFungi"/>
</dbReference>
<dbReference type="GO" id="GO:0140480">
    <property type="term" value="P:mitotic spindle pole body insertion into the nuclear envelope"/>
    <property type="evidence" value="ECO:0007669"/>
    <property type="project" value="EnsemblFungi"/>
</dbReference>
<gene>
    <name evidence="4" type="ORF">SPOG_01284</name>
</gene>
<dbReference type="GeneID" id="25035613"/>
<evidence type="ECO:0000256" key="1">
    <source>
        <dbReference type="SAM" id="Coils"/>
    </source>
</evidence>
<dbReference type="RefSeq" id="XP_013025009.1">
    <property type="nucleotide sequence ID" value="XM_013169555.1"/>
</dbReference>
<name>S9VRF4_SCHCR</name>
<feature type="compositionally biased region" description="Basic and acidic residues" evidence="2">
    <location>
        <begin position="46"/>
        <end position="57"/>
    </location>
</feature>
<reference evidence="4 5" key="1">
    <citation type="journal article" date="2011" name="Science">
        <title>Comparative functional genomics of the fission yeasts.</title>
        <authorList>
            <person name="Rhind N."/>
            <person name="Chen Z."/>
            <person name="Yassour M."/>
            <person name="Thompson D.A."/>
            <person name="Haas B.J."/>
            <person name="Habib N."/>
            <person name="Wapinski I."/>
            <person name="Roy S."/>
            <person name="Lin M.F."/>
            <person name="Heiman D.I."/>
            <person name="Young S.K."/>
            <person name="Furuya K."/>
            <person name="Guo Y."/>
            <person name="Pidoux A."/>
            <person name="Chen H.M."/>
            <person name="Robbertse B."/>
            <person name="Goldberg J.M."/>
            <person name="Aoki K."/>
            <person name="Bayne E.H."/>
            <person name="Berlin A.M."/>
            <person name="Desjardins C.A."/>
            <person name="Dobbs E."/>
            <person name="Dukaj L."/>
            <person name="Fan L."/>
            <person name="FitzGerald M.G."/>
            <person name="French C."/>
            <person name="Gujja S."/>
            <person name="Hansen K."/>
            <person name="Keifenheim D."/>
            <person name="Levin J.Z."/>
            <person name="Mosher R.A."/>
            <person name="Mueller C.A."/>
            <person name="Pfiffner J."/>
            <person name="Priest M."/>
            <person name="Russ C."/>
            <person name="Smialowska A."/>
            <person name="Swoboda P."/>
            <person name="Sykes S.M."/>
            <person name="Vaughn M."/>
            <person name="Vengrova S."/>
            <person name="Yoder R."/>
            <person name="Zeng Q."/>
            <person name="Allshire R."/>
            <person name="Baulcombe D."/>
            <person name="Birren B.W."/>
            <person name="Brown W."/>
            <person name="Ekwall K."/>
            <person name="Kellis M."/>
            <person name="Leatherwood J."/>
            <person name="Levin H."/>
            <person name="Margalit H."/>
            <person name="Martienssen R."/>
            <person name="Nieduszynski C.A."/>
            <person name="Spatafora J.W."/>
            <person name="Friedman N."/>
            <person name="Dalgaard J.Z."/>
            <person name="Baumann P."/>
            <person name="Niki H."/>
            <person name="Regev A."/>
            <person name="Nusbaum C."/>
        </authorList>
    </citation>
    <scope>NUCLEOTIDE SEQUENCE [LARGE SCALE GENOMIC DNA]</scope>
    <source>
        <strain evidence="5">OY26 / ATCC MYA-4695 / CBS 11777 / NBRC 106824 / NRRL Y48691</strain>
    </source>
</reference>
<dbReference type="STRING" id="653667.S9VRF4"/>
<feature type="region of interest" description="Disordered" evidence="2">
    <location>
        <begin position="344"/>
        <end position="364"/>
    </location>
</feature>
<feature type="domain" description="Spindle pole body-associated protein cut12" evidence="3">
    <location>
        <begin position="259"/>
        <end position="342"/>
    </location>
</feature>
<dbReference type="OMA" id="PPTYAWV"/>
<evidence type="ECO:0000256" key="2">
    <source>
        <dbReference type="SAM" id="MobiDB-lite"/>
    </source>
</evidence>
<feature type="region of interest" description="Disordered" evidence="2">
    <location>
        <begin position="197"/>
        <end position="223"/>
    </location>
</feature>
<feature type="region of interest" description="Disordered" evidence="2">
    <location>
        <begin position="41"/>
        <end position="73"/>
    </location>
</feature>
<proteinExistence type="predicted"/>
<organism evidence="4 5">
    <name type="scientific">Schizosaccharomyces cryophilus (strain OY26 / ATCC MYA-4695 / CBS 11777 / NBRC 106824 / NRRL Y48691)</name>
    <name type="common">Fission yeast</name>
    <dbReference type="NCBI Taxonomy" id="653667"/>
    <lineage>
        <taxon>Eukaryota</taxon>
        <taxon>Fungi</taxon>
        <taxon>Dikarya</taxon>
        <taxon>Ascomycota</taxon>
        <taxon>Taphrinomycotina</taxon>
        <taxon>Schizosaccharomycetes</taxon>
        <taxon>Schizosaccharomycetales</taxon>
        <taxon>Schizosaccharomycetaceae</taxon>
        <taxon>Schizosaccharomyces</taxon>
    </lineage>
</organism>
<evidence type="ECO:0000313" key="4">
    <source>
        <dbReference type="EMBL" id="EPY50528.1"/>
    </source>
</evidence>
<protein>
    <submittedName>
        <fullName evidence="4">Spindle pole body protein Cut12</fullName>
    </submittedName>
</protein>